<organism evidence="2 3">
    <name type="scientific">Tanacetum coccineum</name>
    <dbReference type="NCBI Taxonomy" id="301880"/>
    <lineage>
        <taxon>Eukaryota</taxon>
        <taxon>Viridiplantae</taxon>
        <taxon>Streptophyta</taxon>
        <taxon>Embryophyta</taxon>
        <taxon>Tracheophyta</taxon>
        <taxon>Spermatophyta</taxon>
        <taxon>Magnoliopsida</taxon>
        <taxon>eudicotyledons</taxon>
        <taxon>Gunneridae</taxon>
        <taxon>Pentapetalae</taxon>
        <taxon>asterids</taxon>
        <taxon>campanulids</taxon>
        <taxon>Asterales</taxon>
        <taxon>Asteraceae</taxon>
        <taxon>Asteroideae</taxon>
        <taxon>Anthemideae</taxon>
        <taxon>Anthemidinae</taxon>
        <taxon>Tanacetum</taxon>
    </lineage>
</organism>
<evidence type="ECO:0000313" key="2">
    <source>
        <dbReference type="EMBL" id="GJS85142.1"/>
    </source>
</evidence>
<feature type="region of interest" description="Disordered" evidence="1">
    <location>
        <begin position="13"/>
        <end position="49"/>
    </location>
</feature>
<gene>
    <name evidence="2" type="ORF">Tco_0751683</name>
</gene>
<protein>
    <submittedName>
        <fullName evidence="2">Uncharacterized protein</fullName>
    </submittedName>
</protein>
<evidence type="ECO:0000313" key="3">
    <source>
        <dbReference type="Proteomes" id="UP001151760"/>
    </source>
</evidence>
<reference evidence="2" key="1">
    <citation type="journal article" date="2022" name="Int. J. Mol. Sci.">
        <title>Draft Genome of Tanacetum Coccineum: Genomic Comparison of Closely Related Tanacetum-Family Plants.</title>
        <authorList>
            <person name="Yamashiro T."/>
            <person name="Shiraishi A."/>
            <person name="Nakayama K."/>
            <person name="Satake H."/>
        </authorList>
    </citation>
    <scope>NUCLEOTIDE SEQUENCE</scope>
</reference>
<keyword evidence="3" id="KW-1185">Reference proteome</keyword>
<reference evidence="2" key="2">
    <citation type="submission" date="2022-01" db="EMBL/GenBank/DDBJ databases">
        <authorList>
            <person name="Yamashiro T."/>
            <person name="Shiraishi A."/>
            <person name="Satake H."/>
            <person name="Nakayama K."/>
        </authorList>
    </citation>
    <scope>NUCLEOTIDE SEQUENCE</scope>
</reference>
<evidence type="ECO:0000256" key="1">
    <source>
        <dbReference type="SAM" id="MobiDB-lite"/>
    </source>
</evidence>
<name>A0ABQ4Z5J3_9ASTR</name>
<dbReference type="Proteomes" id="UP001151760">
    <property type="component" value="Unassembled WGS sequence"/>
</dbReference>
<feature type="compositionally biased region" description="Basic and acidic residues" evidence="1">
    <location>
        <begin position="19"/>
        <end position="28"/>
    </location>
</feature>
<sequence length="105" mass="11939">MFFISWNKISEYEDNDASGGDHIHHGEDDGAPNGNYNNLGDNDVKEGNSSDLAHLYSDEESVHSEEEVMEARKMRLSFKIDKVVEPNNRVLDVDNYNIHADVEEI</sequence>
<proteinExistence type="predicted"/>
<dbReference type="EMBL" id="BQNB010011028">
    <property type="protein sequence ID" value="GJS85142.1"/>
    <property type="molecule type" value="Genomic_DNA"/>
</dbReference>
<comment type="caution">
    <text evidence="2">The sequence shown here is derived from an EMBL/GenBank/DDBJ whole genome shotgun (WGS) entry which is preliminary data.</text>
</comment>
<accession>A0ABQ4Z5J3</accession>